<proteinExistence type="predicted"/>
<dbReference type="EMBL" id="JARJLG010000157">
    <property type="protein sequence ID" value="KAJ7735119.1"/>
    <property type="molecule type" value="Genomic_DNA"/>
</dbReference>
<organism evidence="2 3">
    <name type="scientific">Mycena maculata</name>
    <dbReference type="NCBI Taxonomy" id="230809"/>
    <lineage>
        <taxon>Eukaryota</taxon>
        <taxon>Fungi</taxon>
        <taxon>Dikarya</taxon>
        <taxon>Basidiomycota</taxon>
        <taxon>Agaricomycotina</taxon>
        <taxon>Agaricomycetes</taxon>
        <taxon>Agaricomycetidae</taxon>
        <taxon>Agaricales</taxon>
        <taxon>Marasmiineae</taxon>
        <taxon>Mycenaceae</taxon>
        <taxon>Mycena</taxon>
    </lineage>
</organism>
<accession>A0AAD7I4U4</accession>
<evidence type="ECO:0000256" key="1">
    <source>
        <dbReference type="SAM" id="SignalP"/>
    </source>
</evidence>
<dbReference type="Proteomes" id="UP001215280">
    <property type="component" value="Unassembled WGS sequence"/>
</dbReference>
<feature type="chain" id="PRO_5041964045" evidence="1">
    <location>
        <begin position="20"/>
        <end position="144"/>
    </location>
</feature>
<sequence length="144" mass="14294">MARIFSVFLALFIASAAVAAPVEKRQIGDLACNVNRFKIVTALAGTNSAVGQIQGSDPTTATQVAAAQAGLSSAGDGIKTIALAIVTGQNAPAAARNQVQQGLLDAQSALGNITDPTASSAVANAQSSLADAIQDGNDVVADCN</sequence>
<evidence type="ECO:0000313" key="2">
    <source>
        <dbReference type="EMBL" id="KAJ7735119.1"/>
    </source>
</evidence>
<reference evidence="2" key="1">
    <citation type="submission" date="2023-03" db="EMBL/GenBank/DDBJ databases">
        <title>Massive genome expansion in bonnet fungi (Mycena s.s.) driven by repeated elements and novel gene families across ecological guilds.</title>
        <authorList>
            <consortium name="Lawrence Berkeley National Laboratory"/>
            <person name="Harder C.B."/>
            <person name="Miyauchi S."/>
            <person name="Viragh M."/>
            <person name="Kuo A."/>
            <person name="Thoen E."/>
            <person name="Andreopoulos B."/>
            <person name="Lu D."/>
            <person name="Skrede I."/>
            <person name="Drula E."/>
            <person name="Henrissat B."/>
            <person name="Morin E."/>
            <person name="Kohler A."/>
            <person name="Barry K."/>
            <person name="LaButti K."/>
            <person name="Morin E."/>
            <person name="Salamov A."/>
            <person name="Lipzen A."/>
            <person name="Mereny Z."/>
            <person name="Hegedus B."/>
            <person name="Baldrian P."/>
            <person name="Stursova M."/>
            <person name="Weitz H."/>
            <person name="Taylor A."/>
            <person name="Grigoriev I.V."/>
            <person name="Nagy L.G."/>
            <person name="Martin F."/>
            <person name="Kauserud H."/>
        </authorList>
    </citation>
    <scope>NUCLEOTIDE SEQUENCE</scope>
    <source>
        <strain evidence="2">CBHHK188m</strain>
    </source>
</reference>
<keyword evidence="3" id="KW-1185">Reference proteome</keyword>
<name>A0AAD7I4U4_9AGAR</name>
<gene>
    <name evidence="2" type="ORF">DFH07DRAFT_967355</name>
</gene>
<evidence type="ECO:0000313" key="3">
    <source>
        <dbReference type="Proteomes" id="UP001215280"/>
    </source>
</evidence>
<dbReference type="AlphaFoldDB" id="A0AAD7I4U4"/>
<protein>
    <submittedName>
        <fullName evidence="2">Uncharacterized protein</fullName>
    </submittedName>
</protein>
<comment type="caution">
    <text evidence="2">The sequence shown here is derived from an EMBL/GenBank/DDBJ whole genome shotgun (WGS) entry which is preliminary data.</text>
</comment>
<feature type="signal peptide" evidence="1">
    <location>
        <begin position="1"/>
        <end position="19"/>
    </location>
</feature>
<keyword evidence="1" id="KW-0732">Signal</keyword>